<accession>A0A2M4D5H8</accession>
<protein>
    <submittedName>
        <fullName evidence="1">Putative secreted protein</fullName>
    </submittedName>
</protein>
<evidence type="ECO:0000313" key="1">
    <source>
        <dbReference type="EMBL" id="MBW72761.1"/>
    </source>
</evidence>
<sequence length="80" mass="8437">MRRARVRCALGACVALEVVNGILSGKCIVPREFGLSLSGRVVFSVAVSDRCRSFAAAAIHKREGEKKKLLAHACAHGSGS</sequence>
<dbReference type="EMBL" id="GGFL01008583">
    <property type="protein sequence ID" value="MBW72761.1"/>
    <property type="molecule type" value="Transcribed_RNA"/>
</dbReference>
<proteinExistence type="predicted"/>
<name>A0A2M4D5H8_ANODA</name>
<dbReference type="AlphaFoldDB" id="A0A2M4D5H8"/>
<organism evidence="1">
    <name type="scientific">Anopheles darlingi</name>
    <name type="common">Mosquito</name>
    <dbReference type="NCBI Taxonomy" id="43151"/>
    <lineage>
        <taxon>Eukaryota</taxon>
        <taxon>Metazoa</taxon>
        <taxon>Ecdysozoa</taxon>
        <taxon>Arthropoda</taxon>
        <taxon>Hexapoda</taxon>
        <taxon>Insecta</taxon>
        <taxon>Pterygota</taxon>
        <taxon>Neoptera</taxon>
        <taxon>Endopterygota</taxon>
        <taxon>Diptera</taxon>
        <taxon>Nematocera</taxon>
        <taxon>Culicoidea</taxon>
        <taxon>Culicidae</taxon>
        <taxon>Anophelinae</taxon>
        <taxon>Anopheles</taxon>
    </lineage>
</organism>
<reference evidence="1" key="1">
    <citation type="submission" date="2018-01" db="EMBL/GenBank/DDBJ databases">
        <title>An insight into the sialome of Amazonian anophelines.</title>
        <authorList>
            <person name="Ribeiro J.M."/>
            <person name="Scarpassa V."/>
            <person name="Calvo E."/>
        </authorList>
    </citation>
    <scope>NUCLEOTIDE SEQUENCE</scope>
</reference>